<organism evidence="2 3">
    <name type="scientific">Passalora fulva</name>
    <name type="common">Tomato leaf mold</name>
    <name type="synonym">Cladosporium fulvum</name>
    <dbReference type="NCBI Taxonomy" id="5499"/>
    <lineage>
        <taxon>Eukaryota</taxon>
        <taxon>Fungi</taxon>
        <taxon>Dikarya</taxon>
        <taxon>Ascomycota</taxon>
        <taxon>Pezizomycotina</taxon>
        <taxon>Dothideomycetes</taxon>
        <taxon>Dothideomycetidae</taxon>
        <taxon>Mycosphaerellales</taxon>
        <taxon>Mycosphaerellaceae</taxon>
        <taxon>Fulvia</taxon>
    </lineage>
</organism>
<evidence type="ECO:0000313" key="3">
    <source>
        <dbReference type="Proteomes" id="UP000756132"/>
    </source>
</evidence>
<sequence length="361" mass="41061">MDALSSMINYGIAGRICLHVASERGWTSEWKTVQYRKKRTPSARKVIQMSTESVTSSSDACDSAVVMSDAASSSTESASTVSSDNLETPDFKKSTSRNNSFACLAYFYDWDEQPDDFCIHLAGVDFEDKKDPYLVDTEDVYLYDCPITNVVDLYEDLDRVQQQLEWEALEAEEEEMARQASLASAALAATLPVEDTKWCPPSDWLSTGPLEDDSISNSPSKFRHVASYIPVLPEKELDPSSRDFAGTGCMSALERKQRLHSWLMASEQCGDWCFSRSERSGRFRVHTMNTEHMWKTRSDEDWEGFEDGDDEGEDMWSWDAHPCFADVEYEEMPVVVGRNAGWEGWTVVIRGTLWCRGMWWM</sequence>
<feature type="region of interest" description="Disordered" evidence="1">
    <location>
        <begin position="76"/>
        <end position="95"/>
    </location>
</feature>
<keyword evidence="3" id="KW-1185">Reference proteome</keyword>
<dbReference type="EMBL" id="CP090165">
    <property type="protein sequence ID" value="UJO15562.1"/>
    <property type="molecule type" value="Genomic_DNA"/>
</dbReference>
<evidence type="ECO:0000313" key="2">
    <source>
        <dbReference type="EMBL" id="UJO15562.1"/>
    </source>
</evidence>
<proteinExistence type="predicted"/>
<dbReference type="RefSeq" id="XP_047759928.1">
    <property type="nucleotide sequence ID" value="XM_047907891.1"/>
</dbReference>
<reference evidence="2" key="1">
    <citation type="submission" date="2021-12" db="EMBL/GenBank/DDBJ databases">
        <authorList>
            <person name="Zaccaron A."/>
            <person name="Stergiopoulos I."/>
        </authorList>
    </citation>
    <scope>NUCLEOTIDE SEQUENCE</scope>
    <source>
        <strain evidence="2">Race5_Kim</strain>
    </source>
</reference>
<accession>A0A9Q8LDQ6</accession>
<dbReference type="OMA" id="NNSFACL"/>
<protein>
    <submittedName>
        <fullName evidence="2">Uncharacterized protein</fullName>
    </submittedName>
</protein>
<name>A0A9Q8LDQ6_PASFU</name>
<evidence type="ECO:0000256" key="1">
    <source>
        <dbReference type="SAM" id="MobiDB-lite"/>
    </source>
</evidence>
<dbReference type="GeneID" id="71988621"/>
<dbReference type="Proteomes" id="UP000756132">
    <property type="component" value="Chromosome 3"/>
</dbReference>
<reference evidence="2" key="2">
    <citation type="journal article" date="2022" name="Microb. Genom.">
        <title>A chromosome-scale genome assembly of the tomato pathogen Cladosporium fulvum reveals a compartmentalized genome architecture and the presence of a dispensable chromosome.</title>
        <authorList>
            <person name="Zaccaron A.Z."/>
            <person name="Chen L.H."/>
            <person name="Samaras A."/>
            <person name="Stergiopoulos I."/>
        </authorList>
    </citation>
    <scope>NUCLEOTIDE SEQUENCE</scope>
    <source>
        <strain evidence="2">Race5_Kim</strain>
    </source>
</reference>
<dbReference type="AlphaFoldDB" id="A0A9Q8LDQ6"/>
<dbReference type="KEGG" id="ffu:CLAFUR5_08743"/>
<gene>
    <name evidence="2" type="ORF">CLAFUR5_08743</name>
</gene>